<dbReference type="EMBL" id="CP072110">
    <property type="protein sequence ID" value="QTH63653.1"/>
    <property type="molecule type" value="Genomic_DNA"/>
</dbReference>
<dbReference type="SUPFAM" id="SSF49452">
    <property type="entry name" value="Starch-binding domain-like"/>
    <property type="match status" value="1"/>
</dbReference>
<keyword evidence="2" id="KW-1185">Reference proteome</keyword>
<gene>
    <name evidence="1" type="ORF">J1N51_13160</name>
</gene>
<dbReference type="GO" id="GO:0030246">
    <property type="term" value="F:carbohydrate binding"/>
    <property type="evidence" value="ECO:0007669"/>
    <property type="project" value="InterPro"/>
</dbReference>
<name>A0A975DB82_9GAMM</name>
<dbReference type="Gene3D" id="2.60.40.1110">
    <property type="match status" value="1"/>
</dbReference>
<accession>A0A975DB82</accession>
<reference evidence="1" key="1">
    <citation type="submission" date="2021-03" db="EMBL/GenBank/DDBJ databases">
        <title>Description of Psychrosphaera ytuae sp. nov. isolated from deep sea sediment of South China Sea.</title>
        <authorList>
            <person name="Zhang J."/>
            <person name="Xu X.-D."/>
        </authorList>
    </citation>
    <scope>NUCLEOTIDE SEQUENCE</scope>
    <source>
        <strain evidence="1">MTZ26</strain>
    </source>
</reference>
<protein>
    <recommendedName>
        <fullName evidence="3">Pullulanase carbohydrate-binding module 41 domain-containing protein</fullName>
    </recommendedName>
</protein>
<dbReference type="KEGG" id="psym:J1N51_13160"/>
<dbReference type="PROSITE" id="PS51257">
    <property type="entry name" value="PROKAR_LIPOPROTEIN"/>
    <property type="match status" value="1"/>
</dbReference>
<organism evidence="1 2">
    <name type="scientific">Psychrosphaera ytuae</name>
    <dbReference type="NCBI Taxonomy" id="2820710"/>
    <lineage>
        <taxon>Bacteria</taxon>
        <taxon>Pseudomonadati</taxon>
        <taxon>Pseudomonadota</taxon>
        <taxon>Gammaproteobacteria</taxon>
        <taxon>Alteromonadales</taxon>
        <taxon>Pseudoalteromonadaceae</taxon>
        <taxon>Psychrosphaera</taxon>
    </lineage>
</organism>
<proteinExistence type="predicted"/>
<dbReference type="InterPro" id="IPR013784">
    <property type="entry name" value="Carb-bd-like_fold"/>
</dbReference>
<dbReference type="Gene3D" id="2.60.40.3620">
    <property type="match status" value="1"/>
</dbReference>
<dbReference type="AlphaFoldDB" id="A0A975DB82"/>
<evidence type="ECO:0000313" key="1">
    <source>
        <dbReference type="EMBL" id="QTH63653.1"/>
    </source>
</evidence>
<dbReference type="RefSeq" id="WP_208831708.1">
    <property type="nucleotide sequence ID" value="NZ_CP072110.1"/>
</dbReference>
<evidence type="ECO:0000313" key="2">
    <source>
        <dbReference type="Proteomes" id="UP000682739"/>
    </source>
</evidence>
<sequence>MNFKLKPLSLAAIATATVLSGCGTEEENIEKTVVFDEATKTGLWCKLPDIVQTVDADFHPLSETEIESLQAKALEMTYPDGATEDQETDFTASFNPYEFDFSEVDLYPVLGLTMEEKARQVIAKAEAREFKVSQKQDVIFGDGFDEWFDAWFATVPETDYLGKSQRLAKAKLGMELSLSAANNGEEACYTPPTECPNYKVLDESGTYDCIVPEENPLAAEQPAIPADALAASGEGKAVIFFRKNGPQTAANYENITIHTWNNANCTAYNEDTSVTNWGSGKAAAVDKPDANYGLYWILDLVDEPSACGNMIVYNKSTGDKFISQNDMMIPLGNSGDIVFQNPDKISFFQEGIAANLMDGAYLANQHPLLGASTGSKSCGWGTTLDEAGEACVGQEIPNCPEGTYAVGVGQVDVASKCVAEFDPETTTFLLRGGFNGWGNPTDGTEFEKVADGQYRKLFEYGAHPADVPLEFAPDASVEVETAAGATLTFVQPTDDEGNNVDFVLDLNNIPADTVFMMADGTEVTLAADGNVLTLPEGEEAPAVEELSITIPAGSMLTLAAGANHADFACTEDCLTSYNFKIADADWSEAATYGGIKGGDALVVGGDAKALTAGENVGQDIGIKMQDTSVYQFVFTAEQANNASIEVDQVPVMAFPNIVIDGTATAMSYKGDNQYVLVQQELAAGTYAISFADEANAFAYGAGTDSAADVNEVVTLAADGGAVTLTVTDAQKYDFVLDFSDLEAPTFKAQPSKPLGSNQTFIRGSINGWGTPETDEIMFDEATNTYSIIFGLEAAEQAHEFKFATADWSAVNMGYNEVTPSTDADALPLVDKGGNIGVVVDETMSYKFELIYNAAKPTLKVSKLPIYIRGGMNGWGEVDKLAFNAVDAGEAREAGHEYVSSIALGADNVFFKVATSDWSTVNLGSATDGPEAMSLNTPLVLGGANDNNLSFDPAAAATFKFIFNEKTKTLTITE</sequence>
<evidence type="ECO:0008006" key="3">
    <source>
        <dbReference type="Google" id="ProtNLM"/>
    </source>
</evidence>
<dbReference type="Proteomes" id="UP000682739">
    <property type="component" value="Chromosome"/>
</dbReference>